<comment type="subcellular location">
    <subcellularLocation>
        <location evidence="1">Cell inner membrane</location>
        <topology evidence="1">Multi-pass membrane protein</topology>
    </subcellularLocation>
</comment>
<organism evidence="9 10">
    <name type="scientific">Weissella ceti</name>
    <dbReference type="NCBI Taxonomy" id="759620"/>
    <lineage>
        <taxon>Bacteria</taxon>
        <taxon>Bacillati</taxon>
        <taxon>Bacillota</taxon>
        <taxon>Bacilli</taxon>
        <taxon>Lactobacillales</taxon>
        <taxon>Lactobacillaceae</taxon>
        <taxon>Weissella</taxon>
    </lineage>
</organism>
<evidence type="ECO:0000256" key="3">
    <source>
        <dbReference type="ARBA" id="ARBA00021903"/>
    </source>
</evidence>
<feature type="transmembrane region" description="Helical" evidence="8">
    <location>
        <begin position="79"/>
        <end position="98"/>
    </location>
</feature>
<dbReference type="GO" id="GO:0016036">
    <property type="term" value="P:cellular response to phosphate starvation"/>
    <property type="evidence" value="ECO:0007669"/>
    <property type="project" value="InterPro"/>
</dbReference>
<feature type="transmembrane region" description="Helical" evidence="8">
    <location>
        <begin position="49"/>
        <end position="67"/>
    </location>
</feature>
<dbReference type="PATRIC" id="fig|759620.7.peg.338"/>
<keyword evidence="6 8" id="KW-1133">Transmembrane helix</keyword>
<keyword evidence="7 8" id="KW-0472">Membrane</keyword>
<evidence type="ECO:0000256" key="6">
    <source>
        <dbReference type="ARBA" id="ARBA00022989"/>
    </source>
</evidence>
<dbReference type="Pfam" id="PF06146">
    <property type="entry name" value="PsiE"/>
    <property type="match status" value="1"/>
</dbReference>
<protein>
    <recommendedName>
        <fullName evidence="3">Protein PsiE</fullName>
    </recommendedName>
</protein>
<keyword evidence="10" id="KW-1185">Reference proteome</keyword>
<dbReference type="InterPro" id="IPR009315">
    <property type="entry name" value="P_starv_induced_PsiE"/>
</dbReference>
<feature type="transmembrane region" description="Helical" evidence="8">
    <location>
        <begin position="12"/>
        <end position="29"/>
    </location>
</feature>
<feature type="transmembrane region" description="Helical" evidence="8">
    <location>
        <begin position="104"/>
        <end position="124"/>
    </location>
</feature>
<keyword evidence="5 8" id="KW-0812">Transmembrane</keyword>
<dbReference type="PANTHER" id="PTHR37819:SF1">
    <property type="entry name" value="PROTEIN PSIE"/>
    <property type="match status" value="1"/>
</dbReference>
<dbReference type="OrthoDB" id="2149234at2"/>
<evidence type="ECO:0000256" key="2">
    <source>
        <dbReference type="ARBA" id="ARBA00005632"/>
    </source>
</evidence>
<accession>A0A075TY77</accession>
<dbReference type="KEGG" id="wci:WS105_0350"/>
<proteinExistence type="inferred from homology"/>
<reference evidence="9 10" key="1">
    <citation type="journal article" date="2014" name="Genome Announc.">
        <title>Complete Genome Sequences of Fish Pathogenic Weissella ceti Strains WS74 and WS105.</title>
        <authorList>
            <person name="Figueiredo H.C."/>
            <person name="Leal C.A."/>
            <person name="Dorella F.A."/>
            <person name="Carvalho A.F."/>
            <person name="Soares S.C."/>
            <person name="Pereira F.L."/>
            <person name="Azevedo V.A."/>
        </authorList>
    </citation>
    <scope>NUCLEOTIDE SEQUENCE [LARGE SCALE GENOMIC DNA]</scope>
    <source>
        <strain evidence="9 10">WS74</strain>
    </source>
</reference>
<reference evidence="10" key="2">
    <citation type="submission" date="2014-08" db="EMBL/GenBank/DDBJ databases">
        <title>Complete genome of Weissella ceti strain WS74 isolated from diseased rainbow trout in Brazil.</title>
        <authorList>
            <person name="Figueiredo H.C.P."/>
            <person name="Leal C.A.G."/>
            <person name="Pereira F.L."/>
            <person name="Soares S.C."/>
            <person name="Dorella F.A."/>
            <person name="Carvalho A.F."/>
            <person name="Azevedo V.A.C."/>
        </authorList>
    </citation>
    <scope>NUCLEOTIDE SEQUENCE [LARGE SCALE GENOMIC DNA]</scope>
    <source>
        <strain evidence="10">WS74</strain>
    </source>
</reference>
<keyword evidence="4" id="KW-1003">Cell membrane</keyword>
<dbReference type="Proteomes" id="UP000029079">
    <property type="component" value="Chromosome"/>
</dbReference>
<dbReference type="PANTHER" id="PTHR37819">
    <property type="entry name" value="PROTEIN PSIE"/>
    <property type="match status" value="1"/>
</dbReference>
<dbReference type="KEGG" id="wct:WS74_0352"/>
<dbReference type="GO" id="GO:0005886">
    <property type="term" value="C:plasma membrane"/>
    <property type="evidence" value="ECO:0007669"/>
    <property type="project" value="UniProtKB-SubCell"/>
</dbReference>
<evidence type="ECO:0000256" key="4">
    <source>
        <dbReference type="ARBA" id="ARBA00022475"/>
    </source>
</evidence>
<evidence type="ECO:0000256" key="5">
    <source>
        <dbReference type="ARBA" id="ARBA00022692"/>
    </source>
</evidence>
<evidence type="ECO:0000256" key="7">
    <source>
        <dbReference type="ARBA" id="ARBA00023136"/>
    </source>
</evidence>
<comment type="similarity">
    <text evidence="2">Belongs to the PsiE family.</text>
</comment>
<dbReference type="EMBL" id="CP009223">
    <property type="protein sequence ID" value="AIM62604.1"/>
    <property type="molecule type" value="Genomic_DNA"/>
</dbReference>
<gene>
    <name evidence="9" type="ORF">WS74_0352</name>
</gene>
<dbReference type="KEGG" id="wce:WS08_0352"/>
<evidence type="ECO:0000313" key="10">
    <source>
        <dbReference type="Proteomes" id="UP000029079"/>
    </source>
</evidence>
<evidence type="ECO:0000256" key="8">
    <source>
        <dbReference type="SAM" id="Phobius"/>
    </source>
</evidence>
<sequence length="154" mass="17865">MKKIVTGFYEHTLEWGMLALGVILLGFFFRDTFLLAQMVFTANMTADFYAISELVLETFLFFEFVVLTREYFITNHISLTNFMYIGITAMLRNLLVNHANATEVLIQAFAIVVLLLGLMGYLLVNQRLTNLKHADERDTIDFEIKHEADRLKRD</sequence>
<name>A0A075TY77_9LACO</name>
<dbReference type="AlphaFoldDB" id="A0A075TY77"/>
<dbReference type="STRING" id="759620.WS105_0350"/>
<evidence type="ECO:0000256" key="1">
    <source>
        <dbReference type="ARBA" id="ARBA00004429"/>
    </source>
</evidence>
<dbReference type="InterPro" id="IPR020948">
    <property type="entry name" value="P_starv_induced_PsiE-like"/>
</dbReference>
<evidence type="ECO:0000313" key="9">
    <source>
        <dbReference type="EMBL" id="AIM62604.1"/>
    </source>
</evidence>
<dbReference type="RefSeq" id="WP_009764929.1">
    <property type="nucleotide sequence ID" value="NZ_CP009223.1"/>
</dbReference>